<comment type="subcellular location">
    <subcellularLocation>
        <location evidence="1">Membrane</location>
    </subcellularLocation>
</comment>
<dbReference type="AlphaFoldDB" id="A0A5R9EFB6"/>
<dbReference type="GO" id="GO:0046933">
    <property type="term" value="F:proton-transporting ATP synthase activity, rotational mechanism"/>
    <property type="evidence" value="ECO:0007669"/>
    <property type="project" value="InterPro"/>
</dbReference>
<dbReference type="RefSeq" id="WP_138404048.1">
    <property type="nucleotide sequence ID" value="NZ_JBQKLU010000010.1"/>
</dbReference>
<evidence type="ECO:0000256" key="3">
    <source>
        <dbReference type="ARBA" id="ARBA00022781"/>
    </source>
</evidence>
<keyword evidence="3" id="KW-0375">Hydrogen ion transport</keyword>
<evidence type="ECO:0000256" key="6">
    <source>
        <dbReference type="ARBA" id="ARBA00023310"/>
    </source>
</evidence>
<evidence type="ECO:0000313" key="7">
    <source>
        <dbReference type="EMBL" id="TLQ48760.1"/>
    </source>
</evidence>
<dbReference type="InterPro" id="IPR000711">
    <property type="entry name" value="ATPase_OSCP/dsu"/>
</dbReference>
<proteinExistence type="predicted"/>
<keyword evidence="2" id="KW-0813">Transport</keyword>
<comment type="caution">
    <text evidence="7">The sequence shown here is derived from an EMBL/GenBank/DDBJ whole genome shotgun (WGS) entry which is preliminary data.</text>
</comment>
<sequence>MKVDNVNNSLNEEQLLQQLASSSINKKRIIEANEQDDYRSNEKVRITSAQQLTDDERKTVIDAVSHVIPFDNDKVDFRVDPSMIAGIRVQSTTYFYDNSLKRKLNDLNGYLHKQINMK</sequence>
<dbReference type="Pfam" id="PF00213">
    <property type="entry name" value="OSCP"/>
    <property type="match status" value="1"/>
</dbReference>
<evidence type="ECO:0000256" key="5">
    <source>
        <dbReference type="ARBA" id="ARBA00023136"/>
    </source>
</evidence>
<keyword evidence="4" id="KW-0406">Ion transport</keyword>
<protein>
    <submittedName>
        <fullName evidence="7">F0F1 ATP synthase subunit delta</fullName>
    </submittedName>
</protein>
<keyword evidence="6" id="KW-0066">ATP synthesis</keyword>
<evidence type="ECO:0000256" key="2">
    <source>
        <dbReference type="ARBA" id="ARBA00022448"/>
    </source>
</evidence>
<reference evidence="7 8" key="1">
    <citation type="submission" date="2019-05" db="EMBL/GenBank/DDBJ databases">
        <title>The metagenome of a microbial culture collection derived from dairy environment covers the genomic content of the human microbiome.</title>
        <authorList>
            <person name="Roder T."/>
            <person name="Wuthrich D."/>
            <person name="Sattari Z."/>
            <person name="Von Ah U."/>
            <person name="Bar C."/>
            <person name="Ronchi F."/>
            <person name="Macpherson A.J."/>
            <person name="Ganal-Vonarburg S.C."/>
            <person name="Bruggmann R."/>
            <person name="Vergeres G."/>
        </authorList>
    </citation>
    <scope>NUCLEOTIDE SEQUENCE [LARGE SCALE GENOMIC DNA]</scope>
    <source>
        <strain evidence="7 8">FAM 24227</strain>
    </source>
</reference>
<dbReference type="OrthoDB" id="2139371at2"/>
<organism evidence="7 8">
    <name type="scientific">Ruoffia tabacinasalis</name>
    <dbReference type="NCBI Taxonomy" id="87458"/>
    <lineage>
        <taxon>Bacteria</taxon>
        <taxon>Bacillati</taxon>
        <taxon>Bacillota</taxon>
        <taxon>Bacilli</taxon>
        <taxon>Lactobacillales</taxon>
        <taxon>Aerococcaceae</taxon>
        <taxon>Ruoffia</taxon>
    </lineage>
</organism>
<keyword evidence="5" id="KW-0472">Membrane</keyword>
<name>A0A5R9EFB6_9LACT</name>
<evidence type="ECO:0000313" key="8">
    <source>
        <dbReference type="Proteomes" id="UP000306420"/>
    </source>
</evidence>
<accession>A0A5R9EFB6</accession>
<dbReference type="GO" id="GO:0016020">
    <property type="term" value="C:membrane"/>
    <property type="evidence" value="ECO:0007669"/>
    <property type="project" value="UniProtKB-SubCell"/>
</dbReference>
<dbReference type="EMBL" id="VBSP01000008">
    <property type="protein sequence ID" value="TLQ48760.1"/>
    <property type="molecule type" value="Genomic_DNA"/>
</dbReference>
<evidence type="ECO:0000256" key="4">
    <source>
        <dbReference type="ARBA" id="ARBA00023065"/>
    </source>
</evidence>
<evidence type="ECO:0000256" key="1">
    <source>
        <dbReference type="ARBA" id="ARBA00004370"/>
    </source>
</evidence>
<dbReference type="Proteomes" id="UP000306420">
    <property type="component" value="Unassembled WGS sequence"/>
</dbReference>
<gene>
    <name evidence="7" type="ORF">FEZ33_03675</name>
</gene>